<feature type="compositionally biased region" description="Basic and acidic residues" evidence="2">
    <location>
        <begin position="248"/>
        <end position="259"/>
    </location>
</feature>
<organism evidence="4 5">
    <name type="scientific">Streptomyces chrestomyceticus JCM 4735</name>
    <dbReference type="NCBI Taxonomy" id="1306181"/>
    <lineage>
        <taxon>Bacteria</taxon>
        <taxon>Bacillati</taxon>
        <taxon>Actinomycetota</taxon>
        <taxon>Actinomycetes</taxon>
        <taxon>Kitasatosporales</taxon>
        <taxon>Streptomycetaceae</taxon>
        <taxon>Streptomyces</taxon>
    </lineage>
</organism>
<dbReference type="Pfam" id="PF13411">
    <property type="entry name" value="MerR_1"/>
    <property type="match status" value="1"/>
</dbReference>
<sequence length="298" mass="31868">MLHRKDMTDATTWKVGRLAEASGLTVRTLHHWDTIGLLSPSRRTPGGHREYTEDDAARLYQVLALRSLGLDLETIAVCLDSGVAPLRLVRDHLAEVEESLTALEALRGRLRRLEESLSAGTAPGTPDLLAALEAIGRTGPSADRALRRHLDADQLQVLAARGAALGPAAHYLLRVEWPELYRRAERLRTAGVPAADRRVRRLVARMDELGALFSGGDAGVSAGVREAWRTEVGAEEAGPGSAPGPGTEPRREPGPRQEPEPGAAADGSLNAWAALADYLDAARGVRSTGPRTTTGNDS</sequence>
<dbReference type="PRINTS" id="PR00040">
    <property type="entry name" value="HTHMERR"/>
</dbReference>
<dbReference type="InterPro" id="IPR047057">
    <property type="entry name" value="MerR_fam"/>
</dbReference>
<dbReference type="Gene3D" id="1.10.1660.10">
    <property type="match status" value="1"/>
</dbReference>
<dbReference type="CDD" id="cd01106">
    <property type="entry name" value="HTH_TipAL-Mta"/>
    <property type="match status" value="1"/>
</dbReference>
<feature type="compositionally biased region" description="Low complexity" evidence="2">
    <location>
        <begin position="260"/>
        <end position="269"/>
    </location>
</feature>
<gene>
    <name evidence="4" type="ORF">OEIGOIKO_04821</name>
</gene>
<reference evidence="4 5" key="1">
    <citation type="submission" date="2018-11" db="EMBL/GenBank/DDBJ databases">
        <title>Whole genome sequence of Streptomyces chrestomyceticus NBRC 13444(T).</title>
        <authorList>
            <person name="Komaki H."/>
            <person name="Tamura T."/>
        </authorList>
    </citation>
    <scope>NUCLEOTIDE SEQUENCE [LARGE SCALE GENOMIC DNA]</scope>
    <source>
        <strain evidence="4 5">NBRC 13444</strain>
    </source>
</reference>
<comment type="caution">
    <text evidence="4">The sequence shown here is derived from an EMBL/GenBank/DDBJ whole genome shotgun (WGS) entry which is preliminary data.</text>
</comment>
<dbReference type="SUPFAM" id="SSF46955">
    <property type="entry name" value="Putative DNA-binding domain"/>
    <property type="match status" value="1"/>
</dbReference>
<dbReference type="InterPro" id="IPR000551">
    <property type="entry name" value="MerR-type_HTH_dom"/>
</dbReference>
<dbReference type="PANTHER" id="PTHR30204:SF90">
    <property type="entry name" value="HTH-TYPE TRANSCRIPTIONAL ACTIVATOR MTA"/>
    <property type="match status" value="1"/>
</dbReference>
<keyword evidence="1" id="KW-0238">DNA-binding</keyword>
<dbReference type="GO" id="GO:0003677">
    <property type="term" value="F:DNA binding"/>
    <property type="evidence" value="ECO:0007669"/>
    <property type="project" value="UniProtKB-KW"/>
</dbReference>
<feature type="domain" description="HTH merR-type" evidence="3">
    <location>
        <begin position="12"/>
        <end position="81"/>
    </location>
</feature>
<dbReference type="PROSITE" id="PS00552">
    <property type="entry name" value="HTH_MERR_1"/>
    <property type="match status" value="1"/>
</dbReference>
<evidence type="ECO:0000256" key="1">
    <source>
        <dbReference type="ARBA" id="ARBA00023125"/>
    </source>
</evidence>
<evidence type="ECO:0000313" key="4">
    <source>
        <dbReference type="EMBL" id="GCD37039.1"/>
    </source>
</evidence>
<evidence type="ECO:0000313" key="5">
    <source>
        <dbReference type="Proteomes" id="UP000287830"/>
    </source>
</evidence>
<feature type="region of interest" description="Disordered" evidence="2">
    <location>
        <begin position="232"/>
        <end position="269"/>
    </location>
</feature>
<dbReference type="InterPro" id="IPR009061">
    <property type="entry name" value="DNA-bd_dom_put_sf"/>
</dbReference>
<evidence type="ECO:0000256" key="2">
    <source>
        <dbReference type="SAM" id="MobiDB-lite"/>
    </source>
</evidence>
<accession>A0A7U9KX75</accession>
<dbReference type="SMART" id="SM00422">
    <property type="entry name" value="HTH_MERR"/>
    <property type="match status" value="1"/>
</dbReference>
<dbReference type="PROSITE" id="PS50937">
    <property type="entry name" value="HTH_MERR_2"/>
    <property type="match status" value="1"/>
</dbReference>
<feature type="compositionally biased region" description="Low complexity" evidence="2">
    <location>
        <begin position="235"/>
        <end position="247"/>
    </location>
</feature>
<dbReference type="GO" id="GO:0003700">
    <property type="term" value="F:DNA-binding transcription factor activity"/>
    <property type="evidence" value="ECO:0007669"/>
    <property type="project" value="InterPro"/>
</dbReference>
<dbReference type="EMBL" id="BHZC01000001">
    <property type="protein sequence ID" value="GCD37039.1"/>
    <property type="molecule type" value="Genomic_DNA"/>
</dbReference>
<dbReference type="PANTHER" id="PTHR30204">
    <property type="entry name" value="REDOX-CYCLING DRUG-SENSING TRANSCRIPTIONAL ACTIVATOR SOXR"/>
    <property type="match status" value="1"/>
</dbReference>
<evidence type="ECO:0000259" key="3">
    <source>
        <dbReference type="PROSITE" id="PS50937"/>
    </source>
</evidence>
<dbReference type="AlphaFoldDB" id="A0A7U9KX75"/>
<protein>
    <submittedName>
        <fullName evidence="4">Transcriptional regulator</fullName>
    </submittedName>
</protein>
<name>A0A7U9KX75_9ACTN</name>
<proteinExistence type="predicted"/>
<dbReference type="Proteomes" id="UP000287830">
    <property type="component" value="Unassembled WGS sequence"/>
</dbReference>